<keyword evidence="9" id="KW-0408">Iron</keyword>
<comment type="caution">
    <text evidence="18">The sequence shown here is derived from an EMBL/GenBank/DDBJ whole genome shotgun (WGS) entry which is preliminary data.</text>
</comment>
<reference evidence="18 19" key="1">
    <citation type="submission" date="2007-06" db="EMBL/GenBank/DDBJ databases">
        <authorList>
            <person name="Shimkets L."/>
            <person name="Ferriera S."/>
            <person name="Johnson J."/>
            <person name="Kravitz S."/>
            <person name="Beeson K."/>
            <person name="Sutton G."/>
            <person name="Rogers Y.-H."/>
            <person name="Friedman R."/>
            <person name="Frazier M."/>
            <person name="Venter J.C."/>
        </authorList>
    </citation>
    <scope>NUCLEOTIDE SEQUENCE [LARGE SCALE GENOMIC DNA]</scope>
    <source>
        <strain evidence="18 19">SIR-1</strain>
    </source>
</reference>
<keyword evidence="6" id="KW-0479">Metal-binding</keyword>
<dbReference type="Pfam" id="PF19298">
    <property type="entry name" value="KshA_C"/>
    <property type="match status" value="1"/>
</dbReference>
<name>A6GHH0_9BACT</name>
<evidence type="ECO:0000256" key="5">
    <source>
        <dbReference type="ARBA" id="ARBA00022714"/>
    </source>
</evidence>
<organism evidence="18 19">
    <name type="scientific">Plesiocystis pacifica SIR-1</name>
    <dbReference type="NCBI Taxonomy" id="391625"/>
    <lineage>
        <taxon>Bacteria</taxon>
        <taxon>Pseudomonadati</taxon>
        <taxon>Myxococcota</taxon>
        <taxon>Polyangia</taxon>
        <taxon>Nannocystales</taxon>
        <taxon>Nannocystaceae</taxon>
        <taxon>Plesiocystis</taxon>
    </lineage>
</organism>
<evidence type="ECO:0000256" key="14">
    <source>
        <dbReference type="ARBA" id="ARBA00026095"/>
    </source>
</evidence>
<dbReference type="GO" id="GO:0005737">
    <property type="term" value="C:cytoplasm"/>
    <property type="evidence" value="ECO:0007669"/>
    <property type="project" value="TreeGrafter"/>
</dbReference>
<comment type="catalytic activity">
    <reaction evidence="15">
        <text>cholesterol + NADH + O2 + H(+) = 7-dehydrocholesterol + NAD(+) + 2 H2O</text>
        <dbReference type="Rhea" id="RHEA:51644"/>
        <dbReference type="ChEBI" id="CHEBI:15377"/>
        <dbReference type="ChEBI" id="CHEBI:15378"/>
        <dbReference type="ChEBI" id="CHEBI:15379"/>
        <dbReference type="ChEBI" id="CHEBI:16113"/>
        <dbReference type="ChEBI" id="CHEBI:17759"/>
        <dbReference type="ChEBI" id="CHEBI:57540"/>
        <dbReference type="ChEBI" id="CHEBI:57945"/>
        <dbReference type="EC" id="1.14.19.21"/>
    </reaction>
    <physiologicalReaction direction="left-to-right" evidence="15">
        <dbReference type="Rhea" id="RHEA:51645"/>
    </physiologicalReaction>
</comment>
<evidence type="ECO:0000256" key="2">
    <source>
        <dbReference type="ARBA" id="ARBA00004370"/>
    </source>
</evidence>
<evidence type="ECO:0000256" key="7">
    <source>
        <dbReference type="ARBA" id="ARBA00022989"/>
    </source>
</evidence>
<comment type="catalytic activity">
    <reaction evidence="16">
        <text>cholesterol + NADPH + O2 + H(+) = 7-dehydrocholesterol + NADP(+) + 2 H2O</text>
        <dbReference type="Rhea" id="RHEA:45024"/>
        <dbReference type="ChEBI" id="CHEBI:15377"/>
        <dbReference type="ChEBI" id="CHEBI:15378"/>
        <dbReference type="ChEBI" id="CHEBI:15379"/>
        <dbReference type="ChEBI" id="CHEBI:16113"/>
        <dbReference type="ChEBI" id="CHEBI:17759"/>
        <dbReference type="ChEBI" id="CHEBI:57783"/>
        <dbReference type="ChEBI" id="CHEBI:58349"/>
        <dbReference type="EC" id="1.14.19.21"/>
    </reaction>
    <physiologicalReaction direction="left-to-right" evidence="16">
        <dbReference type="Rhea" id="RHEA:45025"/>
    </physiologicalReaction>
</comment>
<comment type="cofactor">
    <cofactor evidence="1">
        <name>Fe cation</name>
        <dbReference type="ChEBI" id="CHEBI:24875"/>
    </cofactor>
</comment>
<dbReference type="Gene3D" id="2.102.10.10">
    <property type="entry name" value="Rieske [2Fe-2S] iron-sulphur domain"/>
    <property type="match status" value="1"/>
</dbReference>
<dbReference type="GO" id="GO:0008203">
    <property type="term" value="P:cholesterol metabolic process"/>
    <property type="evidence" value="ECO:0007669"/>
    <property type="project" value="InterPro"/>
</dbReference>
<evidence type="ECO:0000313" key="18">
    <source>
        <dbReference type="EMBL" id="EDM74687.1"/>
    </source>
</evidence>
<dbReference type="AlphaFoldDB" id="A6GHH0"/>
<dbReference type="EMBL" id="ABCS01000119">
    <property type="protein sequence ID" value="EDM74687.1"/>
    <property type="molecule type" value="Genomic_DNA"/>
</dbReference>
<dbReference type="GO" id="GO:0051537">
    <property type="term" value="F:2 iron, 2 sulfur cluster binding"/>
    <property type="evidence" value="ECO:0007669"/>
    <property type="project" value="UniProtKB-KW"/>
</dbReference>
<dbReference type="PANTHER" id="PTHR21266:SF32">
    <property type="entry name" value="CHOLESTEROL 7-DESATURASE NVD"/>
    <property type="match status" value="1"/>
</dbReference>
<dbReference type="InterPro" id="IPR036922">
    <property type="entry name" value="Rieske_2Fe-2S_sf"/>
</dbReference>
<protein>
    <recommendedName>
        <fullName evidence="14">cholesterol 7-desaturase</fullName>
        <ecNumber evidence="14">1.14.19.21</ecNumber>
    </recommendedName>
</protein>
<keyword evidence="8" id="KW-0560">Oxidoreductase</keyword>
<dbReference type="Gene3D" id="3.90.380.10">
    <property type="entry name" value="Naphthalene 1,2-dioxygenase Alpha Subunit, Chain A, domain 1"/>
    <property type="match status" value="1"/>
</dbReference>
<evidence type="ECO:0000256" key="10">
    <source>
        <dbReference type="ARBA" id="ARBA00023014"/>
    </source>
</evidence>
<evidence type="ECO:0000256" key="15">
    <source>
        <dbReference type="ARBA" id="ARBA00047853"/>
    </source>
</evidence>
<evidence type="ECO:0000256" key="13">
    <source>
        <dbReference type="ARBA" id="ARBA00025729"/>
    </source>
</evidence>
<keyword evidence="11" id="KW-0472">Membrane</keyword>
<dbReference type="InterPro" id="IPR017941">
    <property type="entry name" value="Rieske_2Fe-2S"/>
</dbReference>
<comment type="pathway">
    <text evidence="3">Hormone biosynthesis.</text>
</comment>
<evidence type="ECO:0000259" key="17">
    <source>
        <dbReference type="PROSITE" id="PS51296"/>
    </source>
</evidence>
<dbReference type="GO" id="GO:0016020">
    <property type="term" value="C:membrane"/>
    <property type="evidence" value="ECO:0007669"/>
    <property type="project" value="UniProtKB-SubCell"/>
</dbReference>
<keyword evidence="4" id="KW-0812">Transmembrane</keyword>
<evidence type="ECO:0000256" key="11">
    <source>
        <dbReference type="ARBA" id="ARBA00023136"/>
    </source>
</evidence>
<dbReference type="PROSITE" id="PS51296">
    <property type="entry name" value="RIESKE"/>
    <property type="match status" value="1"/>
</dbReference>
<gene>
    <name evidence="18" type="ORF">PPSIR1_06581</name>
</gene>
<dbReference type="Proteomes" id="UP000005801">
    <property type="component" value="Unassembled WGS sequence"/>
</dbReference>
<dbReference type="GO" id="GO:0046872">
    <property type="term" value="F:metal ion binding"/>
    <property type="evidence" value="ECO:0007669"/>
    <property type="project" value="UniProtKB-KW"/>
</dbReference>
<evidence type="ECO:0000256" key="9">
    <source>
        <dbReference type="ARBA" id="ARBA00023004"/>
    </source>
</evidence>
<keyword evidence="19" id="KW-1185">Reference proteome</keyword>
<comment type="similarity">
    <text evidence="13">Belongs to the cholesterol 7-desaturase family.</text>
</comment>
<dbReference type="GO" id="GO:0170056">
    <property type="term" value="F:cholesterol 7-desaturase [NAD(P)H] activity"/>
    <property type="evidence" value="ECO:0007669"/>
    <property type="project" value="UniProtKB-EC"/>
</dbReference>
<evidence type="ECO:0000256" key="16">
    <source>
        <dbReference type="ARBA" id="ARBA00049548"/>
    </source>
</evidence>
<dbReference type="Pfam" id="PF00355">
    <property type="entry name" value="Rieske"/>
    <property type="match status" value="1"/>
</dbReference>
<dbReference type="InterPro" id="IPR045605">
    <property type="entry name" value="KshA-like_C"/>
</dbReference>
<comment type="subcellular location">
    <subcellularLocation>
        <location evidence="2">Membrane</location>
    </subcellularLocation>
</comment>
<evidence type="ECO:0000256" key="12">
    <source>
        <dbReference type="ARBA" id="ARBA00025712"/>
    </source>
</evidence>
<accession>A6GHH0</accession>
<evidence type="ECO:0000256" key="4">
    <source>
        <dbReference type="ARBA" id="ARBA00022692"/>
    </source>
</evidence>
<feature type="domain" description="Rieske" evidence="17">
    <location>
        <begin position="1"/>
        <end position="100"/>
    </location>
</feature>
<proteinExistence type="inferred from homology"/>
<dbReference type="STRING" id="391625.PPSIR1_06581"/>
<keyword evidence="7" id="KW-1133">Transmembrane helix</keyword>
<sequence length="345" mass="38308">MFVDLADALAPGSVHSFELAGSPRVVYRTAGGDVLVADAHCPHVGTHLGQGGTVEGECIRCPLHGLRFTPDGACVEARARGGELRLAMYPTRVVAGMVFCWHDPAGGAPDFELPELDAREFLPYRIRTERLALPMEEPLEVHAVDVRHNTTLHREQGVEIVDPFTTDATSTHASLVMRHPATPAGRRMLRVLGFPDGYVETHVEVTTVGLGYQHIRSTVAAMDLVVNQFMLAVPRTAEEIDLHVVYSMRRLRRDGLPGLLRALPLGLLEPMFERAGHGELMAATDEHLRMWTRKRHLSKPGLLDDEDDLRRYRAWVDGFYTTLGTEPARAGDRGSDQYWDARLRG</sequence>
<dbReference type="eggNOG" id="COG4638">
    <property type="taxonomic scope" value="Bacteria"/>
</dbReference>
<dbReference type="EC" id="1.14.19.21" evidence="14"/>
<comment type="pathway">
    <text evidence="12">Steroid hormone biosynthesis; dafachronic acid biosynthesis.</text>
</comment>
<evidence type="ECO:0000256" key="1">
    <source>
        <dbReference type="ARBA" id="ARBA00001962"/>
    </source>
</evidence>
<evidence type="ECO:0000256" key="6">
    <source>
        <dbReference type="ARBA" id="ARBA00022723"/>
    </source>
</evidence>
<evidence type="ECO:0000256" key="8">
    <source>
        <dbReference type="ARBA" id="ARBA00023002"/>
    </source>
</evidence>
<dbReference type="SUPFAM" id="SSF50022">
    <property type="entry name" value="ISP domain"/>
    <property type="match status" value="1"/>
</dbReference>
<dbReference type="PANTHER" id="PTHR21266">
    <property type="entry name" value="IRON-SULFUR DOMAIN CONTAINING PROTEIN"/>
    <property type="match status" value="1"/>
</dbReference>
<keyword evidence="10" id="KW-0411">Iron-sulfur</keyword>
<dbReference type="InterPro" id="IPR050584">
    <property type="entry name" value="Cholesterol_7-desaturase"/>
</dbReference>
<evidence type="ECO:0000256" key="3">
    <source>
        <dbReference type="ARBA" id="ARBA00004972"/>
    </source>
</evidence>
<evidence type="ECO:0000313" key="19">
    <source>
        <dbReference type="Proteomes" id="UP000005801"/>
    </source>
</evidence>
<keyword evidence="5" id="KW-0001">2Fe-2S</keyword>